<evidence type="ECO:0000259" key="4">
    <source>
        <dbReference type="Pfam" id="PF03328"/>
    </source>
</evidence>
<organism evidence="5 6">
    <name type="scientific">Dankookia rubra</name>
    <dbReference type="NCBI Taxonomy" id="1442381"/>
    <lineage>
        <taxon>Bacteria</taxon>
        <taxon>Pseudomonadati</taxon>
        <taxon>Pseudomonadota</taxon>
        <taxon>Alphaproteobacteria</taxon>
        <taxon>Acetobacterales</taxon>
        <taxon>Roseomonadaceae</taxon>
        <taxon>Dankookia</taxon>
    </lineage>
</organism>
<keyword evidence="6" id="KW-1185">Reference proteome</keyword>
<dbReference type="GO" id="GO:0016832">
    <property type="term" value="F:aldehyde-lyase activity"/>
    <property type="evidence" value="ECO:0007669"/>
    <property type="project" value="TreeGrafter"/>
</dbReference>
<dbReference type="RefSeq" id="WP_133291901.1">
    <property type="nucleotide sequence ID" value="NZ_SMSJ01000072.1"/>
</dbReference>
<accession>A0A4R5QAA9</accession>
<evidence type="ECO:0000256" key="3">
    <source>
        <dbReference type="ARBA" id="ARBA00023239"/>
    </source>
</evidence>
<dbReference type="PANTHER" id="PTHR30502">
    <property type="entry name" value="2-KETO-3-DEOXY-L-RHAMNONATE ALDOLASE"/>
    <property type="match status" value="1"/>
</dbReference>
<sequence length="249" mass="26874">MNAIKDAIKSGKTVVGTAGSPSVDVSLLADAGFDFVLFDTQHSAWEIKQLQPPIQAMRGKQTAPVVRVAANEAHQICFALDAGARGVIIPMVNTRAEAEAAVRACRYYPDGNRSNAGVRGEWGEFKTYRDYMDAVNKELLIVPMIETNQALGNLDAIASVPGVDVLLIGPSDLSIELGVPLDYACDTYQRALDKIAAAAAKHGIAAGMYFIPLGMDPNFFVQKGFKFFTMPWGPWAQAGIRNALAEIKR</sequence>
<dbReference type="Gene3D" id="3.20.20.60">
    <property type="entry name" value="Phosphoenolpyruvate-binding domains"/>
    <property type="match status" value="1"/>
</dbReference>
<dbReference type="GO" id="GO:0046872">
    <property type="term" value="F:metal ion binding"/>
    <property type="evidence" value="ECO:0007669"/>
    <property type="project" value="UniProtKB-KW"/>
</dbReference>
<dbReference type="SUPFAM" id="SSF51621">
    <property type="entry name" value="Phosphoenolpyruvate/pyruvate domain"/>
    <property type="match status" value="1"/>
</dbReference>
<keyword evidence="3" id="KW-0456">Lyase</keyword>
<evidence type="ECO:0000313" key="5">
    <source>
        <dbReference type="EMBL" id="TDH59291.1"/>
    </source>
</evidence>
<dbReference type="AlphaFoldDB" id="A0A4R5QAA9"/>
<proteinExistence type="inferred from homology"/>
<comment type="caution">
    <text evidence="5">The sequence shown here is derived from an EMBL/GenBank/DDBJ whole genome shotgun (WGS) entry which is preliminary data.</text>
</comment>
<feature type="domain" description="HpcH/HpaI aldolase/citrate lyase" evidence="4">
    <location>
        <begin position="28"/>
        <end position="227"/>
    </location>
</feature>
<dbReference type="InterPro" id="IPR040442">
    <property type="entry name" value="Pyrv_kinase-like_dom_sf"/>
</dbReference>
<evidence type="ECO:0000256" key="2">
    <source>
        <dbReference type="ARBA" id="ARBA00022723"/>
    </source>
</evidence>
<evidence type="ECO:0000256" key="1">
    <source>
        <dbReference type="ARBA" id="ARBA00005568"/>
    </source>
</evidence>
<evidence type="ECO:0000313" key="6">
    <source>
        <dbReference type="Proteomes" id="UP000295096"/>
    </source>
</evidence>
<dbReference type="Pfam" id="PF03328">
    <property type="entry name" value="HpcH_HpaI"/>
    <property type="match status" value="1"/>
</dbReference>
<dbReference type="EMBL" id="SMSJ01000072">
    <property type="protein sequence ID" value="TDH59291.1"/>
    <property type="molecule type" value="Genomic_DNA"/>
</dbReference>
<dbReference type="PANTHER" id="PTHR30502:SF0">
    <property type="entry name" value="PHOSPHOENOLPYRUVATE CARBOXYLASE FAMILY PROTEIN"/>
    <property type="match status" value="1"/>
</dbReference>
<dbReference type="InterPro" id="IPR015813">
    <property type="entry name" value="Pyrv/PenolPyrv_kinase-like_dom"/>
</dbReference>
<protein>
    <recommendedName>
        <fullName evidence="4">HpcH/HpaI aldolase/citrate lyase domain-containing protein</fullName>
    </recommendedName>
</protein>
<dbReference type="InterPro" id="IPR005000">
    <property type="entry name" value="Aldolase/citrate-lyase_domain"/>
</dbReference>
<comment type="similarity">
    <text evidence="1">Belongs to the HpcH/HpaI aldolase family.</text>
</comment>
<dbReference type="OrthoDB" id="9802624at2"/>
<dbReference type="Proteomes" id="UP000295096">
    <property type="component" value="Unassembled WGS sequence"/>
</dbReference>
<dbReference type="InterPro" id="IPR050251">
    <property type="entry name" value="HpcH-HpaI_aldolase"/>
</dbReference>
<gene>
    <name evidence="5" type="ORF">E2C06_28110</name>
</gene>
<name>A0A4R5QAA9_9PROT</name>
<keyword evidence="2" id="KW-0479">Metal-binding</keyword>
<reference evidence="5 6" key="1">
    <citation type="journal article" date="2016" name="J. Microbiol.">
        <title>Dankookia rubra gen. nov., sp. nov., an alphaproteobacterium isolated from sediment of a shallow stream.</title>
        <authorList>
            <person name="Kim W.H."/>
            <person name="Kim D.H."/>
            <person name="Kang K."/>
            <person name="Ahn T.Y."/>
        </authorList>
    </citation>
    <scope>NUCLEOTIDE SEQUENCE [LARGE SCALE GENOMIC DNA]</scope>
    <source>
        <strain evidence="5 6">JCM30602</strain>
    </source>
</reference>
<dbReference type="GO" id="GO:0005737">
    <property type="term" value="C:cytoplasm"/>
    <property type="evidence" value="ECO:0007669"/>
    <property type="project" value="TreeGrafter"/>
</dbReference>